<keyword evidence="2" id="KW-0812">Transmembrane</keyword>
<dbReference type="InterPro" id="IPR007889">
    <property type="entry name" value="HTH_Psq"/>
</dbReference>
<reference evidence="4 5" key="1">
    <citation type="journal article" date="2014" name="Nat. Commun.">
        <title>Molecular traces of alternative social organization in a termite genome.</title>
        <authorList>
            <person name="Terrapon N."/>
            <person name="Li C."/>
            <person name="Robertson H.M."/>
            <person name="Ji L."/>
            <person name="Meng X."/>
            <person name="Booth W."/>
            <person name="Chen Z."/>
            <person name="Childers C.P."/>
            <person name="Glastad K.M."/>
            <person name="Gokhale K."/>
            <person name="Gowin J."/>
            <person name="Gronenberg W."/>
            <person name="Hermansen R.A."/>
            <person name="Hu H."/>
            <person name="Hunt B.G."/>
            <person name="Huylmans A.K."/>
            <person name="Khalil S.M."/>
            <person name="Mitchell R.D."/>
            <person name="Munoz-Torres M.C."/>
            <person name="Mustard J.A."/>
            <person name="Pan H."/>
            <person name="Reese J.T."/>
            <person name="Scharf M.E."/>
            <person name="Sun F."/>
            <person name="Vogel H."/>
            <person name="Xiao J."/>
            <person name="Yang W."/>
            <person name="Yang Z."/>
            <person name="Yang Z."/>
            <person name="Zhou J."/>
            <person name="Zhu J."/>
            <person name="Brent C.S."/>
            <person name="Elsik C.G."/>
            <person name="Goodisman M.A."/>
            <person name="Liberles D.A."/>
            <person name="Roe R.M."/>
            <person name="Vargo E.L."/>
            <person name="Vilcinskas A."/>
            <person name="Wang J."/>
            <person name="Bornberg-Bauer E."/>
            <person name="Korb J."/>
            <person name="Zhang G."/>
            <person name="Liebig J."/>
        </authorList>
    </citation>
    <scope>NUCLEOTIDE SEQUENCE [LARGE SCALE GENOMIC DNA]</scope>
    <source>
        <tissue evidence="4">Whole organism</tissue>
    </source>
</reference>
<name>A0A067QSE4_ZOONE</name>
<protein>
    <submittedName>
        <fullName evidence="4">Tigger transposable element-derived protein 1</fullName>
    </submittedName>
</protein>
<dbReference type="Proteomes" id="UP000027135">
    <property type="component" value="Unassembled WGS sequence"/>
</dbReference>
<dbReference type="AlphaFoldDB" id="A0A067QSE4"/>
<dbReference type="GO" id="GO:0005634">
    <property type="term" value="C:nucleus"/>
    <property type="evidence" value="ECO:0007669"/>
    <property type="project" value="UniProtKB-SubCell"/>
</dbReference>
<sequence>MSQRSASGAILSSLIQSVYSFCALRVSVFLEIFQSYYKLYIYIIFLCYYSVITKTSKGSSDKKRSRKPLTLNAKLDMIKLREQGMSMAEIGRKLGPARQTASAIVNAKEKVSHE</sequence>
<dbReference type="eggNOG" id="KOG3105">
    <property type="taxonomic scope" value="Eukaryota"/>
</dbReference>
<evidence type="ECO:0000313" key="5">
    <source>
        <dbReference type="Proteomes" id="UP000027135"/>
    </source>
</evidence>
<dbReference type="GO" id="GO:0003677">
    <property type="term" value="F:DNA binding"/>
    <property type="evidence" value="ECO:0007669"/>
    <property type="project" value="InterPro"/>
</dbReference>
<dbReference type="Gene3D" id="1.10.10.60">
    <property type="entry name" value="Homeodomain-like"/>
    <property type="match status" value="1"/>
</dbReference>
<dbReference type="InterPro" id="IPR009057">
    <property type="entry name" value="Homeodomain-like_sf"/>
</dbReference>
<organism evidence="4 5">
    <name type="scientific">Zootermopsis nevadensis</name>
    <name type="common">Dampwood termite</name>
    <dbReference type="NCBI Taxonomy" id="136037"/>
    <lineage>
        <taxon>Eukaryota</taxon>
        <taxon>Metazoa</taxon>
        <taxon>Ecdysozoa</taxon>
        <taxon>Arthropoda</taxon>
        <taxon>Hexapoda</taxon>
        <taxon>Insecta</taxon>
        <taxon>Pterygota</taxon>
        <taxon>Neoptera</taxon>
        <taxon>Polyneoptera</taxon>
        <taxon>Dictyoptera</taxon>
        <taxon>Blattodea</taxon>
        <taxon>Blattoidea</taxon>
        <taxon>Termitoidae</taxon>
        <taxon>Termopsidae</taxon>
        <taxon>Zootermopsis</taxon>
    </lineage>
</organism>
<accession>A0A067QSE4</accession>
<evidence type="ECO:0000313" key="4">
    <source>
        <dbReference type="EMBL" id="KDR02896.1"/>
    </source>
</evidence>
<feature type="domain" description="HTH psq-type" evidence="3">
    <location>
        <begin position="63"/>
        <end position="110"/>
    </location>
</feature>
<dbReference type="EMBL" id="KK853641">
    <property type="protein sequence ID" value="KDR02896.1"/>
    <property type="molecule type" value="Genomic_DNA"/>
</dbReference>
<dbReference type="SUPFAM" id="SSF46689">
    <property type="entry name" value="Homeodomain-like"/>
    <property type="match status" value="1"/>
</dbReference>
<keyword evidence="2" id="KW-1133">Transmembrane helix</keyword>
<dbReference type="Pfam" id="PF04218">
    <property type="entry name" value="CENP-B_N"/>
    <property type="match status" value="1"/>
</dbReference>
<feature type="transmembrane region" description="Helical" evidence="2">
    <location>
        <begin position="36"/>
        <end position="56"/>
    </location>
</feature>
<evidence type="ECO:0000259" key="3">
    <source>
        <dbReference type="Pfam" id="PF04218"/>
    </source>
</evidence>
<comment type="subcellular location">
    <subcellularLocation>
        <location evidence="1">Nucleus</location>
    </subcellularLocation>
</comment>
<gene>
    <name evidence="4" type="ORF">L798_04564</name>
</gene>
<evidence type="ECO:0000256" key="2">
    <source>
        <dbReference type="SAM" id="Phobius"/>
    </source>
</evidence>
<dbReference type="InParanoid" id="A0A067QSE4"/>
<keyword evidence="5" id="KW-1185">Reference proteome</keyword>
<evidence type="ECO:0000256" key="1">
    <source>
        <dbReference type="ARBA" id="ARBA00004123"/>
    </source>
</evidence>
<proteinExistence type="predicted"/>
<keyword evidence="2" id="KW-0472">Membrane</keyword>